<dbReference type="PATRIC" id="fig|518642.10.peg.5135"/>
<dbReference type="RefSeq" id="WP_070018425.1">
    <property type="nucleotide sequence ID" value="NZ_LJGW01000350.1"/>
</dbReference>
<name>A0A1E7L0K6_9ACTN</name>
<proteinExistence type="predicted"/>
<protein>
    <submittedName>
        <fullName evidence="2">Sialic acid transporter</fullName>
    </submittedName>
</protein>
<dbReference type="InterPro" id="IPR017927">
    <property type="entry name" value="FAD-bd_FR_type"/>
</dbReference>
<dbReference type="PANTHER" id="PTHR30157">
    <property type="entry name" value="FERRIC REDUCTASE, NADPH-DEPENDENT"/>
    <property type="match status" value="1"/>
</dbReference>
<evidence type="ECO:0000313" key="3">
    <source>
        <dbReference type="Proteomes" id="UP000176005"/>
    </source>
</evidence>
<dbReference type="PANTHER" id="PTHR30157:SF0">
    <property type="entry name" value="NADPH-DEPENDENT FERRIC-CHELATE REDUCTASE"/>
    <property type="match status" value="1"/>
</dbReference>
<evidence type="ECO:0000259" key="1">
    <source>
        <dbReference type="PROSITE" id="PS51384"/>
    </source>
</evidence>
<dbReference type="InterPro" id="IPR039374">
    <property type="entry name" value="SIP_fam"/>
</dbReference>
<dbReference type="Pfam" id="PF08021">
    <property type="entry name" value="FAD_binding_9"/>
    <property type="match status" value="1"/>
</dbReference>
<dbReference type="Proteomes" id="UP000176005">
    <property type="component" value="Unassembled WGS sequence"/>
</dbReference>
<dbReference type="SUPFAM" id="SSF63380">
    <property type="entry name" value="Riboflavin synthase domain-like"/>
    <property type="match status" value="1"/>
</dbReference>
<dbReference type="Pfam" id="PF04954">
    <property type="entry name" value="SIP"/>
    <property type="match status" value="1"/>
</dbReference>
<dbReference type="AlphaFoldDB" id="A0A1E7L0K6"/>
<keyword evidence="3" id="KW-1185">Reference proteome</keyword>
<dbReference type="InterPro" id="IPR013113">
    <property type="entry name" value="SIP_FAD-bd"/>
</dbReference>
<comment type="caution">
    <text evidence="2">The sequence shown here is derived from an EMBL/GenBank/DDBJ whole genome shotgun (WGS) entry which is preliminary data.</text>
</comment>
<organism evidence="2 3">
    <name type="scientific">Streptomyces nanshensis</name>
    <dbReference type="NCBI Taxonomy" id="518642"/>
    <lineage>
        <taxon>Bacteria</taxon>
        <taxon>Bacillati</taxon>
        <taxon>Actinomycetota</taxon>
        <taxon>Actinomycetes</taxon>
        <taxon>Kitasatosporales</taxon>
        <taxon>Streptomycetaceae</taxon>
        <taxon>Streptomyces</taxon>
    </lineage>
</organism>
<reference evidence="2 3" key="1">
    <citation type="journal article" date="2016" name="Front. Microbiol.">
        <title>Comparative Genomics Analysis of Streptomyces Species Reveals Their Adaptation to the Marine Environment and Their Diversity at the Genomic Level.</title>
        <authorList>
            <person name="Tian X."/>
            <person name="Zhang Z."/>
            <person name="Yang T."/>
            <person name="Chen M."/>
            <person name="Li J."/>
            <person name="Chen F."/>
            <person name="Yang J."/>
            <person name="Li W."/>
            <person name="Zhang B."/>
            <person name="Zhang Z."/>
            <person name="Wu J."/>
            <person name="Zhang C."/>
            <person name="Long L."/>
            <person name="Xiao J."/>
        </authorList>
    </citation>
    <scope>NUCLEOTIDE SEQUENCE [LARGE SCALE GENOMIC DNA]</scope>
    <source>
        <strain evidence="2 3">SCSIO 10429</strain>
    </source>
</reference>
<dbReference type="CDD" id="cd06193">
    <property type="entry name" value="siderophore_interacting"/>
    <property type="match status" value="1"/>
</dbReference>
<dbReference type="EMBL" id="LJGW01000350">
    <property type="protein sequence ID" value="OEV09706.1"/>
    <property type="molecule type" value="Genomic_DNA"/>
</dbReference>
<dbReference type="InterPro" id="IPR017938">
    <property type="entry name" value="Riboflavin_synthase-like_b-brl"/>
</dbReference>
<evidence type="ECO:0000313" key="2">
    <source>
        <dbReference type="EMBL" id="OEV09706.1"/>
    </source>
</evidence>
<dbReference type="Gene3D" id="2.40.30.10">
    <property type="entry name" value="Translation factors"/>
    <property type="match status" value="1"/>
</dbReference>
<dbReference type="Gene3D" id="3.40.50.80">
    <property type="entry name" value="Nucleotide-binding domain of ferredoxin-NADP reductase (FNR) module"/>
    <property type="match status" value="1"/>
</dbReference>
<dbReference type="PROSITE" id="PS51384">
    <property type="entry name" value="FAD_FR"/>
    <property type="match status" value="1"/>
</dbReference>
<dbReference type="GO" id="GO:0016491">
    <property type="term" value="F:oxidoreductase activity"/>
    <property type="evidence" value="ECO:0007669"/>
    <property type="project" value="InterPro"/>
</dbReference>
<dbReference type="InterPro" id="IPR039261">
    <property type="entry name" value="FNR_nucleotide-bd"/>
</dbReference>
<accession>A0A1E7L0K6</accession>
<sequence length="308" mass="33393">MSTAAPEAPARTVPFEFFDVHVVRARRLGPTMLRVTLGGEPLRRLSAGGRDQRIKLFLPQSGQQAPLVPTDAGEAWFTVWRSMDPSVRGIMRSYTVREQRRVPQDELDIDFVLHGVGDPADADSAGFVAAGPASRWAATARPGDRVTILGPTVEDNGGVDFRPPAGTDWVLISGDETALPAVAGILGWLPPGMPAKVWIEVPHAEDIQELTTVADADITWLVRDNTAEHRTEFHRASIASAQLPEGTPYAWIAGEAGTVKTLRRHLVGERGFDRKRVTFTGYWRQDTTEEQLVEEAVSGAAAAAAGSE</sequence>
<gene>
    <name evidence="2" type="ORF">AN218_20845</name>
</gene>
<dbReference type="InterPro" id="IPR007037">
    <property type="entry name" value="SIP_rossman_dom"/>
</dbReference>
<feature type="domain" description="FAD-binding FR-type" evidence="1">
    <location>
        <begin position="15"/>
        <end position="164"/>
    </location>
</feature>